<gene>
    <name evidence="2" type="ORF">ACFS6H_20165</name>
</gene>
<sequence length="507" mass="56759">MTPIFGAQFQQGDFPTLRDVYIQNIQNDRLDKKLEQQQALQQDKVDAKAQAYITGKLDVSKYATGTPHDRMVSERIKELLGKYSAMQRQAGFDASEMHQLMSEDIGELDNYYRSSKGFADYTKKAAAEMAKKGFSPNEISNLLKERVLFNRDDKGNLSPKPLNEIDFTTDGLLEGLISEDYNRLSSVNPYKALQPLTYGRPTQTQNVKYRSSYTPLNGTARTIDRNGSVTFDPMFDVVTTDTNGIPTISKRKRPVLLENGKPYTDVAFGTNKPVSVLDDDIFDFMYNEGNPALMVTINKQADGLIKKLGRPVTQEEAEIIKKQVATDILEKNSKSKFTRDINDTVRQVHHHEPESQMPTTGISLDAIQPDANGDRDITNQVGGSISIGHGQKDDLFITKDGGLKVKTYKRNSYGEEELSGVKTLYGNDIKNYIKANDRANGVTNKDLKRLNSFQFADSFKVSPEVNTFNNLINKGETPGLQAPKKNTPQPAKQKSTPATNQKKKISW</sequence>
<evidence type="ECO:0008006" key="4">
    <source>
        <dbReference type="Google" id="ProtNLM"/>
    </source>
</evidence>
<dbReference type="RefSeq" id="WP_386103374.1">
    <property type="nucleotide sequence ID" value="NZ_JBHUOZ010000003.1"/>
</dbReference>
<comment type="caution">
    <text evidence="2">The sequence shown here is derived from an EMBL/GenBank/DDBJ whole genome shotgun (WGS) entry which is preliminary data.</text>
</comment>
<evidence type="ECO:0000256" key="1">
    <source>
        <dbReference type="SAM" id="MobiDB-lite"/>
    </source>
</evidence>
<protein>
    <recommendedName>
        <fullName evidence="4">DUF3945 domain-containing protein</fullName>
    </recommendedName>
</protein>
<dbReference type="EMBL" id="JBHUOZ010000003">
    <property type="protein sequence ID" value="MFD2922047.1"/>
    <property type="molecule type" value="Genomic_DNA"/>
</dbReference>
<feature type="region of interest" description="Disordered" evidence="1">
    <location>
        <begin position="349"/>
        <end position="374"/>
    </location>
</feature>
<evidence type="ECO:0000313" key="2">
    <source>
        <dbReference type="EMBL" id="MFD2922047.1"/>
    </source>
</evidence>
<organism evidence="2 3">
    <name type="scientific">Terrimonas rubra</name>
    <dbReference type="NCBI Taxonomy" id="1035890"/>
    <lineage>
        <taxon>Bacteria</taxon>
        <taxon>Pseudomonadati</taxon>
        <taxon>Bacteroidota</taxon>
        <taxon>Chitinophagia</taxon>
        <taxon>Chitinophagales</taxon>
        <taxon>Chitinophagaceae</taxon>
        <taxon>Terrimonas</taxon>
    </lineage>
</organism>
<feature type="region of interest" description="Disordered" evidence="1">
    <location>
        <begin position="471"/>
        <end position="507"/>
    </location>
</feature>
<feature type="compositionally biased region" description="Polar residues" evidence="1">
    <location>
        <begin position="484"/>
        <end position="500"/>
    </location>
</feature>
<proteinExistence type="predicted"/>
<accession>A0ABW6AB79</accession>
<name>A0ABW6AB79_9BACT</name>
<evidence type="ECO:0000313" key="3">
    <source>
        <dbReference type="Proteomes" id="UP001597511"/>
    </source>
</evidence>
<dbReference type="Proteomes" id="UP001597511">
    <property type="component" value="Unassembled WGS sequence"/>
</dbReference>
<keyword evidence="3" id="KW-1185">Reference proteome</keyword>
<reference evidence="3" key="1">
    <citation type="journal article" date="2019" name="Int. J. Syst. Evol. Microbiol.">
        <title>The Global Catalogue of Microorganisms (GCM) 10K type strain sequencing project: providing services to taxonomists for standard genome sequencing and annotation.</title>
        <authorList>
            <consortium name="The Broad Institute Genomics Platform"/>
            <consortium name="The Broad Institute Genome Sequencing Center for Infectious Disease"/>
            <person name="Wu L."/>
            <person name="Ma J."/>
        </authorList>
    </citation>
    <scope>NUCLEOTIDE SEQUENCE [LARGE SCALE GENOMIC DNA]</scope>
    <source>
        <strain evidence="3">KCTC 23299</strain>
    </source>
</reference>